<accession>A0ABT4IXI6</accession>
<keyword evidence="11" id="KW-1185">Reference proteome</keyword>
<proteinExistence type="inferred from homology"/>
<evidence type="ECO:0000256" key="4">
    <source>
        <dbReference type="ARBA" id="ARBA00018522"/>
    </source>
</evidence>
<evidence type="ECO:0000313" key="10">
    <source>
        <dbReference type="EMBL" id="MCZ0928398.1"/>
    </source>
</evidence>
<dbReference type="Gene3D" id="2.160.10.10">
    <property type="entry name" value="Hexapeptide repeat proteins"/>
    <property type="match status" value="1"/>
</dbReference>
<evidence type="ECO:0000259" key="9">
    <source>
        <dbReference type="SMART" id="SM00971"/>
    </source>
</evidence>
<keyword evidence="6 10" id="KW-0808">Transferase</keyword>
<dbReference type="InterPro" id="IPR010493">
    <property type="entry name" value="Ser_AcTrfase_N"/>
</dbReference>
<dbReference type="EMBL" id="JAKNQU010000006">
    <property type="protein sequence ID" value="MCZ0928398.1"/>
    <property type="molecule type" value="Genomic_DNA"/>
</dbReference>
<evidence type="ECO:0000256" key="3">
    <source>
        <dbReference type="ARBA" id="ARBA00013266"/>
    </source>
</evidence>
<dbReference type="InterPro" id="IPR005881">
    <property type="entry name" value="Ser_O-AcTrfase"/>
</dbReference>
<dbReference type="PANTHER" id="PTHR42811">
    <property type="entry name" value="SERINE ACETYLTRANSFERASE"/>
    <property type="match status" value="1"/>
</dbReference>
<dbReference type="RefSeq" id="WP_085919308.1">
    <property type="nucleotide sequence ID" value="NZ_JAKNQU010000006.1"/>
</dbReference>
<protein>
    <recommendedName>
        <fullName evidence="4">Serine acetyltransferase</fullName>
        <ecNumber evidence="3">2.3.1.30</ecNumber>
    </recommendedName>
</protein>
<dbReference type="SUPFAM" id="SSF51161">
    <property type="entry name" value="Trimeric LpxA-like enzymes"/>
    <property type="match status" value="1"/>
</dbReference>
<evidence type="ECO:0000256" key="6">
    <source>
        <dbReference type="ARBA" id="ARBA00022679"/>
    </source>
</evidence>
<dbReference type="InterPro" id="IPR045304">
    <property type="entry name" value="LbH_SAT"/>
</dbReference>
<dbReference type="NCBIfam" id="NF041874">
    <property type="entry name" value="EPS_EpsC"/>
    <property type="match status" value="1"/>
</dbReference>
<dbReference type="EC" id="2.3.1.30" evidence="3"/>
<dbReference type="InterPro" id="IPR053376">
    <property type="entry name" value="Serine_acetyltransferase"/>
</dbReference>
<gene>
    <name evidence="10" type="primary">cysE</name>
    <name evidence="10" type="ORF">L0635_15075</name>
</gene>
<comment type="similarity">
    <text evidence="2">Belongs to the transferase hexapeptide repeat family.</text>
</comment>
<dbReference type="InterPro" id="IPR001451">
    <property type="entry name" value="Hexapep"/>
</dbReference>
<dbReference type="CDD" id="cd03354">
    <property type="entry name" value="LbH_SAT"/>
    <property type="match status" value="1"/>
</dbReference>
<dbReference type="NCBIfam" id="TIGR01172">
    <property type="entry name" value="cysE"/>
    <property type="match status" value="1"/>
</dbReference>
<comment type="pathway">
    <text evidence="1">Amino-acid biosynthesis; L-cysteine biosynthesis; L-cysteine from L-serine: step 1/2.</text>
</comment>
<sequence length="264" mass="28028">MQIEDATWQTLREEVRALAGSEPILASYLHATVINHCELEDSLSYLLAGKLSSPDLPAMSLREVISQAFADSPDIRKAIRNDLAAAADRDPAAHGLANPFLNHKGFHSLQAYRVSHWFWMKGRRSLALYLQSRVSEVFAVDINPAAVLGDGIFIDHGNGVVIGETAVVGDNVSMLQGVTLGGTGKEEGDRHPKVESGVLLSAGVKVLGNIRIGAGSKVGAGSVVLQDVPPRTTVVGVPARVVGKPGNEHPAICMDQRCEQAGNS</sequence>
<dbReference type="GO" id="GO:0009001">
    <property type="term" value="F:serine O-acetyltransferase activity"/>
    <property type="evidence" value="ECO:0007669"/>
    <property type="project" value="UniProtKB-EC"/>
</dbReference>
<keyword evidence="5" id="KW-0028">Amino-acid biosynthesis</keyword>
<keyword evidence="7 10" id="KW-0012">Acyltransferase</keyword>
<dbReference type="Pfam" id="PF00132">
    <property type="entry name" value="Hexapep"/>
    <property type="match status" value="1"/>
</dbReference>
<comment type="caution">
    <text evidence="10">The sequence shown here is derived from an EMBL/GenBank/DDBJ whole genome shotgun (WGS) entry which is preliminary data.</text>
</comment>
<evidence type="ECO:0000256" key="5">
    <source>
        <dbReference type="ARBA" id="ARBA00022605"/>
    </source>
</evidence>
<comment type="catalytic activity">
    <reaction evidence="8">
        <text>L-serine + acetyl-CoA = O-acetyl-L-serine + CoA</text>
        <dbReference type="Rhea" id="RHEA:24560"/>
        <dbReference type="ChEBI" id="CHEBI:33384"/>
        <dbReference type="ChEBI" id="CHEBI:57287"/>
        <dbReference type="ChEBI" id="CHEBI:57288"/>
        <dbReference type="ChEBI" id="CHEBI:58340"/>
        <dbReference type="EC" id="2.3.1.30"/>
    </reaction>
</comment>
<evidence type="ECO:0000256" key="8">
    <source>
        <dbReference type="ARBA" id="ARBA00049486"/>
    </source>
</evidence>
<dbReference type="Gene3D" id="1.10.3130.10">
    <property type="entry name" value="serine acetyltransferase, domain 1"/>
    <property type="match status" value="1"/>
</dbReference>
<feature type="domain" description="Serine acetyltransferase N-terminal" evidence="9">
    <location>
        <begin position="7"/>
        <end position="111"/>
    </location>
</feature>
<dbReference type="InterPro" id="IPR042122">
    <property type="entry name" value="Ser_AcTrfase_N_sf"/>
</dbReference>
<dbReference type="Proteomes" id="UP001321125">
    <property type="component" value="Unassembled WGS sequence"/>
</dbReference>
<evidence type="ECO:0000256" key="7">
    <source>
        <dbReference type="ARBA" id="ARBA00023315"/>
    </source>
</evidence>
<dbReference type="Pfam" id="PF06426">
    <property type="entry name" value="SATase_N"/>
    <property type="match status" value="1"/>
</dbReference>
<evidence type="ECO:0000256" key="2">
    <source>
        <dbReference type="ARBA" id="ARBA00007274"/>
    </source>
</evidence>
<dbReference type="SMART" id="SM00971">
    <property type="entry name" value="SATase_N"/>
    <property type="match status" value="1"/>
</dbReference>
<name>A0ABT4IXI6_9GAMM</name>
<organism evidence="10 11">
    <name type="scientific">Vreelandella janggokensis</name>
    <dbReference type="NCBI Taxonomy" id="370767"/>
    <lineage>
        <taxon>Bacteria</taxon>
        <taxon>Pseudomonadati</taxon>
        <taxon>Pseudomonadota</taxon>
        <taxon>Gammaproteobacteria</taxon>
        <taxon>Oceanospirillales</taxon>
        <taxon>Halomonadaceae</taxon>
        <taxon>Vreelandella</taxon>
    </lineage>
</organism>
<evidence type="ECO:0000313" key="11">
    <source>
        <dbReference type="Proteomes" id="UP001321125"/>
    </source>
</evidence>
<reference evidence="10 11" key="1">
    <citation type="submission" date="2022-02" db="EMBL/GenBank/DDBJ databases">
        <title>Study of halophilic communities from a Mexican lake.</title>
        <authorList>
            <person name="Hernandez-Soto L.M."/>
            <person name="Martinez-Abarca F."/>
            <person name="Ramirez-Saad H.C."/>
            <person name="Aguirre-Garrido J.F."/>
        </authorList>
    </citation>
    <scope>NUCLEOTIDE SEQUENCE [LARGE SCALE GENOMIC DNA]</scope>
    <source>
        <strain evidence="10 11">Hjan13</strain>
    </source>
</reference>
<evidence type="ECO:0000256" key="1">
    <source>
        <dbReference type="ARBA" id="ARBA00004876"/>
    </source>
</evidence>
<dbReference type="InterPro" id="IPR011004">
    <property type="entry name" value="Trimer_LpxA-like_sf"/>
</dbReference>